<sequence>MVSEHEECSKKLMISLVKHAESKMDAQAQRIETLVKELESNKEDELVKESLIKIETTLQKYGEEIRKGKATKFPRDRLDYQHGRIYTFTKRPGHMRWNENIEKTVLAIRSETEMSSEAGASTDEGPSKKLDFFREMHLFHMTAQIGGRGKHMNQEKEMQDEEW</sequence>
<comment type="caution">
    <text evidence="3">The sequence shown here is derived from an EMBL/GenBank/DDBJ whole genome shotgun (WGS) entry which is preliminary data.</text>
</comment>
<feature type="region of interest" description="Disordered" evidence="2">
    <location>
        <begin position="144"/>
        <end position="163"/>
    </location>
</feature>
<evidence type="ECO:0000256" key="2">
    <source>
        <dbReference type="SAM" id="MobiDB-lite"/>
    </source>
</evidence>
<gene>
    <name evidence="3" type="ORF">NDU88_002514</name>
</gene>
<evidence type="ECO:0000313" key="4">
    <source>
        <dbReference type="Proteomes" id="UP001066276"/>
    </source>
</evidence>
<reference evidence="3" key="1">
    <citation type="journal article" date="2022" name="bioRxiv">
        <title>Sequencing and chromosome-scale assembly of the giantPleurodeles waltlgenome.</title>
        <authorList>
            <person name="Brown T."/>
            <person name="Elewa A."/>
            <person name="Iarovenko S."/>
            <person name="Subramanian E."/>
            <person name="Araus A.J."/>
            <person name="Petzold A."/>
            <person name="Susuki M."/>
            <person name="Suzuki K.-i.T."/>
            <person name="Hayashi T."/>
            <person name="Toyoda A."/>
            <person name="Oliveira C."/>
            <person name="Osipova E."/>
            <person name="Leigh N.D."/>
            <person name="Simon A."/>
            <person name="Yun M.H."/>
        </authorList>
    </citation>
    <scope>NUCLEOTIDE SEQUENCE</scope>
    <source>
        <strain evidence="3">20211129_DDA</strain>
        <tissue evidence="3">Liver</tissue>
    </source>
</reference>
<evidence type="ECO:0000313" key="3">
    <source>
        <dbReference type="EMBL" id="KAJ1185727.1"/>
    </source>
</evidence>
<dbReference type="Proteomes" id="UP001066276">
    <property type="component" value="Chromosome 3_1"/>
</dbReference>
<protein>
    <submittedName>
        <fullName evidence="3">Uncharacterized protein</fullName>
    </submittedName>
</protein>
<evidence type="ECO:0000256" key="1">
    <source>
        <dbReference type="SAM" id="Coils"/>
    </source>
</evidence>
<dbReference type="AlphaFoldDB" id="A0AAV7U9X5"/>
<name>A0AAV7U9X5_PLEWA</name>
<feature type="coiled-coil region" evidence="1">
    <location>
        <begin position="17"/>
        <end position="48"/>
    </location>
</feature>
<keyword evidence="4" id="KW-1185">Reference proteome</keyword>
<organism evidence="3 4">
    <name type="scientific">Pleurodeles waltl</name>
    <name type="common">Iberian ribbed newt</name>
    <dbReference type="NCBI Taxonomy" id="8319"/>
    <lineage>
        <taxon>Eukaryota</taxon>
        <taxon>Metazoa</taxon>
        <taxon>Chordata</taxon>
        <taxon>Craniata</taxon>
        <taxon>Vertebrata</taxon>
        <taxon>Euteleostomi</taxon>
        <taxon>Amphibia</taxon>
        <taxon>Batrachia</taxon>
        <taxon>Caudata</taxon>
        <taxon>Salamandroidea</taxon>
        <taxon>Salamandridae</taxon>
        <taxon>Pleurodelinae</taxon>
        <taxon>Pleurodeles</taxon>
    </lineage>
</organism>
<accession>A0AAV7U9X5</accession>
<keyword evidence="1" id="KW-0175">Coiled coil</keyword>
<dbReference type="EMBL" id="JANPWB010000005">
    <property type="protein sequence ID" value="KAJ1185727.1"/>
    <property type="molecule type" value="Genomic_DNA"/>
</dbReference>
<proteinExistence type="predicted"/>